<keyword evidence="4" id="KW-0274">FAD</keyword>
<dbReference type="EMBL" id="PDOC01000001">
    <property type="protein sequence ID" value="PIL46980.1"/>
    <property type="molecule type" value="Genomic_DNA"/>
</dbReference>
<dbReference type="GO" id="GO:0016614">
    <property type="term" value="F:oxidoreductase activity, acting on CH-OH group of donors"/>
    <property type="evidence" value="ECO:0007669"/>
    <property type="project" value="InterPro"/>
</dbReference>
<dbReference type="PANTHER" id="PTHR42784:SF1">
    <property type="entry name" value="PYRANOSE 2-OXIDASE"/>
    <property type="match status" value="1"/>
</dbReference>
<dbReference type="Gene3D" id="3.50.50.60">
    <property type="entry name" value="FAD/NAD(P)-binding domain"/>
    <property type="match status" value="2"/>
</dbReference>
<evidence type="ECO:0000256" key="1">
    <source>
        <dbReference type="ARBA" id="ARBA00001974"/>
    </source>
</evidence>
<dbReference type="OrthoDB" id="9787779at2"/>
<dbReference type="InterPro" id="IPR051473">
    <property type="entry name" value="P2Ox-like"/>
</dbReference>
<keyword evidence="9" id="KW-1185">Reference proteome</keyword>
<keyword evidence="3" id="KW-0285">Flavoprotein</keyword>
<dbReference type="InterPro" id="IPR007867">
    <property type="entry name" value="GMC_OxRtase_C"/>
</dbReference>
<name>A0A2G8TLP8_9BURK</name>
<dbReference type="Pfam" id="PF05199">
    <property type="entry name" value="GMC_oxred_C"/>
    <property type="match status" value="1"/>
</dbReference>
<dbReference type="SUPFAM" id="SSF51905">
    <property type="entry name" value="FAD/NAD(P)-binding domain"/>
    <property type="match status" value="1"/>
</dbReference>
<sequence>MTRPKAVIVGAGLGGCMLANALLATHDVTMIERGAATIDPRFPVIDVGLPARTEPHFGAGLGGSTQLWHNGLIEIDDQTFARHWPIAKTDLDPYYEEAFPLLSGVPMQQVHAAIAALREKYRALGLPAESLPGLFYPRWPLNVWDSLKLDGRVTLVRGDVTGFQLTEQGAVAALTVAVDGVAEQVGGDRFVLSAGGLGSPVLLQKLATKVDLPALSHAGYHYEDHPMGFVGEVELSVPLYQLWNYHVPGTGGNLRLPLVVSTNGMDISFQLRPAASFHRDSRRERVGSVLHQLRQRPWNLFNYVKLLTHWDDVFDILSFKLGIHLPTKRYTLLMMAQMPPSKERAVWSEADPASGQERRIRDWRFTPAYQDDLRAAVGAVLNQLSPVLKSARQFPDWLSGLATGAHHSGTARMSDSPASGVCDRDCRVHGMANLYVCDGAVIPASGVANTGLTISALALRLAKHLGQRADASALPNDQ</sequence>
<evidence type="ECO:0000313" key="9">
    <source>
        <dbReference type="Proteomes" id="UP000230390"/>
    </source>
</evidence>
<organism evidence="8 9">
    <name type="scientific">Massilia eurypsychrophila</name>
    <dbReference type="NCBI Taxonomy" id="1485217"/>
    <lineage>
        <taxon>Bacteria</taxon>
        <taxon>Pseudomonadati</taxon>
        <taxon>Pseudomonadota</taxon>
        <taxon>Betaproteobacteria</taxon>
        <taxon>Burkholderiales</taxon>
        <taxon>Oxalobacteraceae</taxon>
        <taxon>Telluria group</taxon>
        <taxon>Massilia</taxon>
    </lineage>
</organism>
<comment type="similarity">
    <text evidence="2">Belongs to the GMC oxidoreductase family.</text>
</comment>
<evidence type="ECO:0000256" key="3">
    <source>
        <dbReference type="ARBA" id="ARBA00022630"/>
    </source>
</evidence>
<feature type="signal peptide" evidence="6">
    <location>
        <begin position="1"/>
        <end position="21"/>
    </location>
</feature>
<feature type="chain" id="PRO_5013580570" description="Glucose-methanol-choline oxidoreductase C-terminal domain-containing protein" evidence="6">
    <location>
        <begin position="22"/>
        <end position="478"/>
    </location>
</feature>
<feature type="domain" description="Glucose-methanol-choline oxidoreductase C-terminal" evidence="7">
    <location>
        <begin position="401"/>
        <end position="458"/>
    </location>
</feature>
<gene>
    <name evidence="8" type="ORF">CR105_02200</name>
</gene>
<evidence type="ECO:0000256" key="6">
    <source>
        <dbReference type="SAM" id="SignalP"/>
    </source>
</evidence>
<reference evidence="8 9" key="1">
    <citation type="submission" date="2017-10" db="EMBL/GenBank/DDBJ databases">
        <title>Massilia psychrophilum sp. nov., a novel purple-pigmented bacterium isolated from Tianshan glacier, Xinjiang Municipality, China.</title>
        <authorList>
            <person name="Wang H."/>
        </authorList>
    </citation>
    <scope>NUCLEOTIDE SEQUENCE [LARGE SCALE GENOMIC DNA]</scope>
    <source>
        <strain evidence="8 9">JCM 30074</strain>
    </source>
</reference>
<proteinExistence type="inferred from homology"/>
<protein>
    <recommendedName>
        <fullName evidence="7">Glucose-methanol-choline oxidoreductase C-terminal domain-containing protein</fullName>
    </recommendedName>
</protein>
<evidence type="ECO:0000256" key="5">
    <source>
        <dbReference type="ARBA" id="ARBA00023002"/>
    </source>
</evidence>
<evidence type="ECO:0000256" key="2">
    <source>
        <dbReference type="ARBA" id="ARBA00010790"/>
    </source>
</evidence>
<keyword evidence="5" id="KW-0560">Oxidoreductase</keyword>
<accession>A0A2G8TLP8</accession>
<dbReference type="PANTHER" id="PTHR42784">
    <property type="entry name" value="PYRANOSE 2-OXIDASE"/>
    <property type="match status" value="1"/>
</dbReference>
<keyword evidence="6" id="KW-0732">Signal</keyword>
<dbReference type="PROSITE" id="PS51257">
    <property type="entry name" value="PROKAR_LIPOPROTEIN"/>
    <property type="match status" value="1"/>
</dbReference>
<dbReference type="AlphaFoldDB" id="A0A2G8TLP8"/>
<dbReference type="Proteomes" id="UP000230390">
    <property type="component" value="Unassembled WGS sequence"/>
</dbReference>
<comment type="caution">
    <text evidence="8">The sequence shown here is derived from an EMBL/GenBank/DDBJ whole genome shotgun (WGS) entry which is preliminary data.</text>
</comment>
<comment type="cofactor">
    <cofactor evidence="1">
        <name>FAD</name>
        <dbReference type="ChEBI" id="CHEBI:57692"/>
    </cofactor>
</comment>
<evidence type="ECO:0000256" key="4">
    <source>
        <dbReference type="ARBA" id="ARBA00022827"/>
    </source>
</evidence>
<evidence type="ECO:0000259" key="7">
    <source>
        <dbReference type="Pfam" id="PF05199"/>
    </source>
</evidence>
<dbReference type="InterPro" id="IPR036188">
    <property type="entry name" value="FAD/NAD-bd_sf"/>
</dbReference>
<evidence type="ECO:0000313" key="8">
    <source>
        <dbReference type="EMBL" id="PIL46980.1"/>
    </source>
</evidence>